<dbReference type="InterPro" id="IPR001098">
    <property type="entry name" value="DNA-dir_DNA_pol_A_palm_dom"/>
</dbReference>
<accession>A0A4Q2M3K6</accession>
<organism evidence="6 7">
    <name type="scientific">Agromyces atrinae</name>
    <dbReference type="NCBI Taxonomy" id="592376"/>
    <lineage>
        <taxon>Bacteria</taxon>
        <taxon>Bacillati</taxon>
        <taxon>Actinomycetota</taxon>
        <taxon>Actinomycetes</taxon>
        <taxon>Micrococcales</taxon>
        <taxon>Microbacteriaceae</taxon>
        <taxon>Agromyces</taxon>
    </lineage>
</organism>
<dbReference type="Gene3D" id="3.30.70.370">
    <property type="match status" value="1"/>
</dbReference>
<dbReference type="AlphaFoldDB" id="A0A4Q2M3K6"/>
<reference evidence="6 7" key="1">
    <citation type="submission" date="2019-01" db="EMBL/GenBank/DDBJ databases">
        <title>Agromyces.</title>
        <authorList>
            <person name="Li J."/>
        </authorList>
    </citation>
    <scope>NUCLEOTIDE SEQUENCE [LARGE SCALE GENOMIC DNA]</scope>
    <source>
        <strain evidence="6 7">DSM 23870</strain>
    </source>
</reference>
<dbReference type="GO" id="GO:0006302">
    <property type="term" value="P:double-strand break repair"/>
    <property type="evidence" value="ECO:0007669"/>
    <property type="project" value="TreeGrafter"/>
</dbReference>
<dbReference type="OrthoDB" id="4414061at2"/>
<dbReference type="Gene3D" id="1.10.150.20">
    <property type="entry name" value="5' to 3' exonuclease, C-terminal subdomain"/>
    <property type="match status" value="1"/>
</dbReference>
<evidence type="ECO:0000256" key="2">
    <source>
        <dbReference type="ARBA" id="ARBA00022705"/>
    </source>
</evidence>
<dbReference type="Proteomes" id="UP000292686">
    <property type="component" value="Unassembled WGS sequence"/>
</dbReference>
<comment type="caution">
    <text evidence="6">The sequence shown here is derived from an EMBL/GenBank/DDBJ whole genome shotgun (WGS) entry which is preliminary data.</text>
</comment>
<evidence type="ECO:0000256" key="3">
    <source>
        <dbReference type="ARBA" id="ARBA00049244"/>
    </source>
</evidence>
<feature type="region of interest" description="Disordered" evidence="4">
    <location>
        <begin position="485"/>
        <end position="522"/>
    </location>
</feature>
<keyword evidence="6" id="KW-0269">Exonuclease</keyword>
<dbReference type="GO" id="GO:0004527">
    <property type="term" value="F:exonuclease activity"/>
    <property type="evidence" value="ECO:0007669"/>
    <property type="project" value="UniProtKB-KW"/>
</dbReference>
<comment type="catalytic activity">
    <reaction evidence="3">
        <text>DNA(n) + a 2'-deoxyribonucleoside 5'-triphosphate = DNA(n+1) + diphosphate</text>
        <dbReference type="Rhea" id="RHEA:22508"/>
        <dbReference type="Rhea" id="RHEA-COMP:17339"/>
        <dbReference type="Rhea" id="RHEA-COMP:17340"/>
        <dbReference type="ChEBI" id="CHEBI:33019"/>
        <dbReference type="ChEBI" id="CHEBI:61560"/>
        <dbReference type="ChEBI" id="CHEBI:173112"/>
        <dbReference type="EC" id="2.7.7.7"/>
    </reaction>
</comment>
<dbReference type="CDD" id="cd06444">
    <property type="entry name" value="DNA_pol_A"/>
    <property type="match status" value="1"/>
</dbReference>
<evidence type="ECO:0000256" key="1">
    <source>
        <dbReference type="ARBA" id="ARBA00012417"/>
    </source>
</evidence>
<protein>
    <recommendedName>
        <fullName evidence="1">DNA-directed DNA polymerase</fullName>
        <ecNumber evidence="1">2.7.7.7</ecNumber>
    </recommendedName>
</protein>
<gene>
    <name evidence="6" type="ORF">ESP50_11525</name>
</gene>
<dbReference type="EC" id="2.7.7.7" evidence="1"/>
<dbReference type="PANTHER" id="PTHR10133:SF27">
    <property type="entry name" value="DNA POLYMERASE NU"/>
    <property type="match status" value="1"/>
</dbReference>
<feature type="region of interest" description="Disordered" evidence="4">
    <location>
        <begin position="1"/>
        <end position="28"/>
    </location>
</feature>
<keyword evidence="2" id="KW-0235">DNA replication</keyword>
<sequence>MQSGHARDSESTPASPARAPCPQRKATATISDPLVAATPRGYRNQHGDILQSTTDIRVGGGRENGRVQIVVGRLGRERIALHTFDDGGSLVATSEVADDGFAAHAARAEADRPRWVWNDTAHWYPVLLAAGVRVERCHDLRLSHAILRDSALTLPTDRPRDAWDAPIVAELTPHRQGEALFDLDIPLDSPTSTDDARETLAEFERQRERLASSADPGRLRLLLAAESAGALIAAEIHAAGLPWSATVHDRVLSDLLGDRPAPGRKPAKMEQIADVVREALGDETVNLDSQQKLLRALGRAGIPVSTTNRWELAEHDHAAIAPLIAYKKLSRLLSANGWTWLDEWIHDSRFRPDYVPGGVVTGRWATNGGGALQLPKQIRAAVVADPGWKLVVADAAQLEPRVLAGMASDLAMAEAARGTDLYAGIVDSGAVETREQAKFAMLGAMYGATTGESGRLAPRLGRVYPRAMGLVDDAARTGERGGVVSTLLGRSSPRPSPDWREVQSRATEPDATPAEERRARQSARNWGRFTRNFVVQGTAAEWALCWMAELRRRLAALDPVDDAESSSLAGPVFRAQPHLVYFLHDEIIVHAPARHADAVADAVVEAARSAGRLLFGTFPVDFPLDLAIVDSYVETA</sequence>
<dbReference type="NCBIfam" id="NF011538">
    <property type="entry name" value="PRK14975.1-1"/>
    <property type="match status" value="1"/>
</dbReference>
<dbReference type="EMBL" id="SDPM01000005">
    <property type="protein sequence ID" value="RXZ86378.1"/>
    <property type="molecule type" value="Genomic_DNA"/>
</dbReference>
<dbReference type="InterPro" id="IPR002298">
    <property type="entry name" value="DNA_polymerase_A"/>
</dbReference>
<dbReference type="Pfam" id="PF00476">
    <property type="entry name" value="DNA_pol_A"/>
    <property type="match status" value="1"/>
</dbReference>
<name>A0A4Q2M3K6_9MICO</name>
<proteinExistence type="predicted"/>
<dbReference type="GO" id="GO:0003887">
    <property type="term" value="F:DNA-directed DNA polymerase activity"/>
    <property type="evidence" value="ECO:0007669"/>
    <property type="project" value="UniProtKB-EC"/>
</dbReference>
<dbReference type="PANTHER" id="PTHR10133">
    <property type="entry name" value="DNA POLYMERASE I"/>
    <property type="match status" value="1"/>
</dbReference>
<dbReference type="InterPro" id="IPR043502">
    <property type="entry name" value="DNA/RNA_pol_sf"/>
</dbReference>
<evidence type="ECO:0000256" key="4">
    <source>
        <dbReference type="SAM" id="MobiDB-lite"/>
    </source>
</evidence>
<evidence type="ECO:0000313" key="7">
    <source>
        <dbReference type="Proteomes" id="UP000292686"/>
    </source>
</evidence>
<evidence type="ECO:0000313" key="6">
    <source>
        <dbReference type="EMBL" id="RXZ86378.1"/>
    </source>
</evidence>
<evidence type="ECO:0000259" key="5">
    <source>
        <dbReference type="SMART" id="SM00482"/>
    </source>
</evidence>
<dbReference type="GO" id="GO:0003677">
    <property type="term" value="F:DNA binding"/>
    <property type="evidence" value="ECO:0007669"/>
    <property type="project" value="InterPro"/>
</dbReference>
<keyword evidence="6" id="KW-0378">Hydrolase</keyword>
<dbReference type="SMART" id="SM00482">
    <property type="entry name" value="POLAc"/>
    <property type="match status" value="1"/>
</dbReference>
<dbReference type="GO" id="GO:0006261">
    <property type="term" value="P:DNA-templated DNA replication"/>
    <property type="evidence" value="ECO:0007669"/>
    <property type="project" value="InterPro"/>
</dbReference>
<keyword evidence="7" id="KW-1185">Reference proteome</keyword>
<feature type="domain" description="DNA-directed DNA polymerase family A palm" evidence="5">
    <location>
        <begin position="375"/>
        <end position="595"/>
    </location>
</feature>
<feature type="compositionally biased region" description="Basic and acidic residues" evidence="4">
    <location>
        <begin position="1"/>
        <end position="10"/>
    </location>
</feature>
<keyword evidence="6" id="KW-0540">Nuclease</keyword>
<dbReference type="SUPFAM" id="SSF56672">
    <property type="entry name" value="DNA/RNA polymerases"/>
    <property type="match status" value="1"/>
</dbReference>